<feature type="region of interest" description="Disordered" evidence="1">
    <location>
        <begin position="36"/>
        <end position="86"/>
    </location>
</feature>
<proteinExistence type="predicted"/>
<dbReference type="RefSeq" id="WP_108174172.1">
    <property type="nucleotide sequence ID" value="NZ_PZZL01000001.1"/>
</dbReference>
<feature type="compositionally biased region" description="Basic and acidic residues" evidence="1">
    <location>
        <begin position="36"/>
        <end position="50"/>
    </location>
</feature>
<sequence length="86" mass="9202">MTLRPDRRLVLRTAALGGLGLMLAGCESLQDIPSMFERRQPPLPGERRPVFPEGVPGIDRGIQQPANSPSSAPAEPPPAQPPARGR</sequence>
<accession>A0A2T4ZIC0</accession>
<reference evidence="2 3" key="1">
    <citation type="submission" date="2018-04" db="EMBL/GenBank/DDBJ databases">
        <title>Genomic Encyclopedia of Archaeal and Bacterial Type Strains, Phase II (KMG-II): from individual species to whole genera.</title>
        <authorList>
            <person name="Goeker M."/>
        </authorList>
    </citation>
    <scope>NUCLEOTIDE SEQUENCE [LARGE SCALE GENOMIC DNA]</scope>
    <source>
        <strain evidence="2 3">DSM 25521</strain>
    </source>
</reference>
<dbReference type="PROSITE" id="PS51257">
    <property type="entry name" value="PROKAR_LIPOPROTEIN"/>
    <property type="match status" value="1"/>
</dbReference>
<feature type="compositionally biased region" description="Pro residues" evidence="1">
    <location>
        <begin position="74"/>
        <end position="86"/>
    </location>
</feature>
<dbReference type="AlphaFoldDB" id="A0A2T4ZIC0"/>
<name>A0A2T4ZIC0_9HYPH</name>
<feature type="compositionally biased region" description="Low complexity" evidence="1">
    <location>
        <begin position="63"/>
        <end position="73"/>
    </location>
</feature>
<comment type="caution">
    <text evidence="2">The sequence shown here is derived from an EMBL/GenBank/DDBJ whole genome shotgun (WGS) entry which is preliminary data.</text>
</comment>
<evidence type="ECO:0000256" key="1">
    <source>
        <dbReference type="SAM" id="MobiDB-lite"/>
    </source>
</evidence>
<gene>
    <name evidence="2" type="ORF">C8P69_101393</name>
</gene>
<keyword evidence="3" id="KW-1185">Reference proteome</keyword>
<evidence type="ECO:0000313" key="3">
    <source>
        <dbReference type="Proteomes" id="UP000241808"/>
    </source>
</evidence>
<evidence type="ECO:0000313" key="2">
    <source>
        <dbReference type="EMBL" id="PTM61722.1"/>
    </source>
</evidence>
<organism evidence="2 3">
    <name type="scientific">Phreatobacter oligotrophus</name>
    <dbReference type="NCBI Taxonomy" id="1122261"/>
    <lineage>
        <taxon>Bacteria</taxon>
        <taxon>Pseudomonadati</taxon>
        <taxon>Pseudomonadota</taxon>
        <taxon>Alphaproteobacteria</taxon>
        <taxon>Hyphomicrobiales</taxon>
        <taxon>Phreatobacteraceae</taxon>
        <taxon>Phreatobacter</taxon>
    </lineage>
</organism>
<dbReference type="EMBL" id="PZZL01000001">
    <property type="protein sequence ID" value="PTM61722.1"/>
    <property type="molecule type" value="Genomic_DNA"/>
</dbReference>
<dbReference type="OrthoDB" id="8247660at2"/>
<protein>
    <submittedName>
        <fullName evidence="2">Uncharacterized protein</fullName>
    </submittedName>
</protein>
<dbReference type="Proteomes" id="UP000241808">
    <property type="component" value="Unassembled WGS sequence"/>
</dbReference>